<dbReference type="InterPro" id="IPR001638">
    <property type="entry name" value="Solute-binding_3/MltF_N"/>
</dbReference>
<protein>
    <submittedName>
        <fullName evidence="3">ABC transporter substrate-binding protein</fullName>
    </submittedName>
</protein>
<organism evidence="3 4">
    <name type="scientific">Roseovarius aquimarinus</name>
    <dbReference type="NCBI Taxonomy" id="1229156"/>
    <lineage>
        <taxon>Bacteria</taxon>
        <taxon>Pseudomonadati</taxon>
        <taxon>Pseudomonadota</taxon>
        <taxon>Alphaproteobacteria</taxon>
        <taxon>Rhodobacterales</taxon>
        <taxon>Roseobacteraceae</taxon>
        <taxon>Roseovarius</taxon>
    </lineage>
</organism>
<dbReference type="PANTHER" id="PTHR35936">
    <property type="entry name" value="MEMBRANE-BOUND LYTIC MUREIN TRANSGLYCOSYLASE F"/>
    <property type="match status" value="1"/>
</dbReference>
<evidence type="ECO:0000259" key="2">
    <source>
        <dbReference type="SMART" id="SM00062"/>
    </source>
</evidence>
<feature type="domain" description="Solute-binding protein family 3/N-terminal" evidence="2">
    <location>
        <begin position="35"/>
        <end position="264"/>
    </location>
</feature>
<keyword evidence="4" id="KW-1185">Reference proteome</keyword>
<dbReference type="Proteomes" id="UP001607157">
    <property type="component" value="Unassembled WGS sequence"/>
</dbReference>
<dbReference type="SUPFAM" id="SSF53850">
    <property type="entry name" value="Periplasmic binding protein-like II"/>
    <property type="match status" value="1"/>
</dbReference>
<dbReference type="Gene3D" id="3.40.190.10">
    <property type="entry name" value="Periplasmic binding protein-like II"/>
    <property type="match status" value="2"/>
</dbReference>
<evidence type="ECO:0000313" key="3">
    <source>
        <dbReference type="EMBL" id="MFH0253686.1"/>
    </source>
</evidence>
<sequence>MDLFKTTAGALIASVALCAPVAAQELPADIEKAGEIKIALFPAFPPLAYRDTETDELTGLDVKLAEEIAQDLGVSINWQEVSYDAAVPALATGRVDLAFSMVNRPESQEVLDFVDYIRSGAQLYSKAADAEEFTQMTDLCGKTVGGSRRTAYPADAEAWSEANCVAAGLPPMEVIGTEGSADARVQLKQGRIDAVVQSSESVPWIMSQEEGEYHLIGEPFANSFISIAFTKDSTELRDAIMSSLRTLYEDGRYQQILADTGLQVNEIEAISINGTPVE</sequence>
<accession>A0ABW7I7F9</accession>
<dbReference type="Pfam" id="PF00497">
    <property type="entry name" value="SBP_bac_3"/>
    <property type="match status" value="1"/>
</dbReference>
<comment type="caution">
    <text evidence="3">The sequence shown here is derived from an EMBL/GenBank/DDBJ whole genome shotgun (WGS) entry which is preliminary data.</text>
</comment>
<evidence type="ECO:0000313" key="4">
    <source>
        <dbReference type="Proteomes" id="UP001607157"/>
    </source>
</evidence>
<dbReference type="RefSeq" id="WP_377172689.1">
    <property type="nucleotide sequence ID" value="NZ_JBHTJC010000005.1"/>
</dbReference>
<name>A0ABW7I7F9_9RHOB</name>
<dbReference type="SMART" id="SM00062">
    <property type="entry name" value="PBPb"/>
    <property type="match status" value="1"/>
</dbReference>
<gene>
    <name evidence="3" type="ORF">ACGRVM_07265</name>
</gene>
<dbReference type="EMBL" id="JBIHMM010000001">
    <property type="protein sequence ID" value="MFH0253686.1"/>
    <property type="molecule type" value="Genomic_DNA"/>
</dbReference>
<dbReference type="CDD" id="cd01004">
    <property type="entry name" value="PBP2_MidA_like"/>
    <property type="match status" value="1"/>
</dbReference>
<dbReference type="PANTHER" id="PTHR35936:SF17">
    <property type="entry name" value="ARGININE-BINDING EXTRACELLULAR PROTEIN ARTP"/>
    <property type="match status" value="1"/>
</dbReference>
<evidence type="ECO:0000256" key="1">
    <source>
        <dbReference type="ARBA" id="ARBA00022729"/>
    </source>
</evidence>
<keyword evidence="1" id="KW-0732">Signal</keyword>
<proteinExistence type="predicted"/>
<reference evidence="3 4" key="1">
    <citation type="submission" date="2024-10" db="EMBL/GenBank/DDBJ databases">
        <authorList>
            <person name="Yang X.-N."/>
        </authorList>
    </citation>
    <scope>NUCLEOTIDE SEQUENCE [LARGE SCALE GENOMIC DNA]</scope>
    <source>
        <strain evidence="3 4">CAU 1059</strain>
    </source>
</reference>